<dbReference type="GO" id="GO:0005789">
    <property type="term" value="C:endoplasmic reticulum membrane"/>
    <property type="evidence" value="ECO:0007669"/>
    <property type="project" value="UniProtKB-SubCell"/>
</dbReference>
<reference evidence="12" key="1">
    <citation type="submission" date="2025-08" db="UniProtKB">
        <authorList>
            <consortium name="RefSeq"/>
        </authorList>
    </citation>
    <scope>IDENTIFICATION</scope>
    <source>
        <tissue evidence="12">Whole body pupa</tissue>
    </source>
</reference>
<dbReference type="PANTHER" id="PTHR21723">
    <property type="entry name" value="RESISTANCE TO INHIBITORS OF CHOLINESTERASE PROTEIN 3 RIC3"/>
    <property type="match status" value="1"/>
</dbReference>
<dbReference type="InterPro" id="IPR026160">
    <property type="entry name" value="Ric3"/>
</dbReference>
<evidence type="ECO:0000256" key="7">
    <source>
        <dbReference type="SAM" id="Coils"/>
    </source>
</evidence>
<feature type="transmembrane region" description="Helical" evidence="9">
    <location>
        <begin position="29"/>
        <end position="49"/>
    </location>
</feature>
<proteinExistence type="inferred from homology"/>
<dbReference type="InterPro" id="IPR032763">
    <property type="entry name" value="RIC3_N"/>
</dbReference>
<evidence type="ECO:0000256" key="6">
    <source>
        <dbReference type="ARBA" id="ARBA00023136"/>
    </source>
</evidence>
<evidence type="ECO:0000256" key="8">
    <source>
        <dbReference type="SAM" id="MobiDB-lite"/>
    </source>
</evidence>
<keyword evidence="6 9" id="KW-0472">Membrane</keyword>
<dbReference type="Proteomes" id="UP000092443">
    <property type="component" value="Unplaced"/>
</dbReference>
<evidence type="ECO:0000313" key="11">
    <source>
        <dbReference type="Proteomes" id="UP000092443"/>
    </source>
</evidence>
<dbReference type="GO" id="GO:0007271">
    <property type="term" value="P:synaptic transmission, cholinergic"/>
    <property type="evidence" value="ECO:0007669"/>
    <property type="project" value="TreeGrafter"/>
</dbReference>
<dbReference type="GO" id="GO:0043005">
    <property type="term" value="C:neuron projection"/>
    <property type="evidence" value="ECO:0007669"/>
    <property type="project" value="TreeGrafter"/>
</dbReference>
<dbReference type="GO" id="GO:0034394">
    <property type="term" value="P:protein localization to cell surface"/>
    <property type="evidence" value="ECO:0007669"/>
    <property type="project" value="TreeGrafter"/>
</dbReference>
<feature type="region of interest" description="Disordered" evidence="8">
    <location>
        <begin position="150"/>
        <end position="170"/>
    </location>
</feature>
<gene>
    <name evidence="12" type="primary">LOC119641587</name>
</gene>
<feature type="compositionally biased region" description="Low complexity" evidence="8">
    <location>
        <begin position="296"/>
        <end position="308"/>
    </location>
</feature>
<evidence type="ECO:0000256" key="2">
    <source>
        <dbReference type="ARBA" id="ARBA00008538"/>
    </source>
</evidence>
<feature type="coiled-coil region" evidence="7">
    <location>
        <begin position="329"/>
        <end position="359"/>
    </location>
</feature>
<keyword evidence="11" id="KW-1185">Reference proteome</keyword>
<keyword evidence="3 9" id="KW-0812">Transmembrane</keyword>
<comment type="subcellular location">
    <subcellularLocation>
        <location evidence="1">Endoplasmic reticulum membrane</location>
    </subcellularLocation>
</comment>
<dbReference type="GO" id="GO:0045202">
    <property type="term" value="C:synapse"/>
    <property type="evidence" value="ECO:0007669"/>
    <property type="project" value="GOC"/>
</dbReference>
<keyword evidence="5 9" id="KW-1133">Transmembrane helix</keyword>
<evidence type="ECO:0000256" key="1">
    <source>
        <dbReference type="ARBA" id="ARBA00004586"/>
    </source>
</evidence>
<feature type="domain" description="Resistance to inhibitors of cholinesterase protein 3 N-terminal" evidence="10">
    <location>
        <begin position="36"/>
        <end position="357"/>
    </location>
</feature>
<dbReference type="GeneID" id="119641587"/>
<evidence type="ECO:0000256" key="3">
    <source>
        <dbReference type="ARBA" id="ARBA00022692"/>
    </source>
</evidence>
<evidence type="ECO:0000256" key="4">
    <source>
        <dbReference type="ARBA" id="ARBA00022824"/>
    </source>
</evidence>
<evidence type="ECO:0000256" key="5">
    <source>
        <dbReference type="ARBA" id="ARBA00022989"/>
    </source>
</evidence>
<dbReference type="AlphaFoldDB" id="A0A9C6DYF7"/>
<keyword evidence="4" id="KW-0256">Endoplasmic reticulum</keyword>
<dbReference type="GO" id="GO:0043025">
    <property type="term" value="C:neuronal cell body"/>
    <property type="evidence" value="ECO:0007669"/>
    <property type="project" value="TreeGrafter"/>
</dbReference>
<sequence>MPSKAQSSTKQPVASHPLYLNEGLSSKKTALIIVTVVGCIAILWPKVLYPMMFGGSKTVKTDLKETQRGPGGCCEVVLNREEFYNATIKKTSSIAAEPFGPQLYRRSLNIYTGEITIRQERPVHLHPDAVYQAMRERGRAIPATPTIPIVDRKVTPSNPPPRIVEGRPGPIPGMRPPLGAGAMHQPQTKGSSMGIIMPLYTIGIVVFFGYTIMKIVFKKPMPNAPYGPAPSDPNFRKQVFGYENGRHLEDLNSSKLGWREHQTRTNLHKQPESQRNGNELYNASLSAANVASNLSASLKQQQQQQPQQLRHSALPQQQQQQIYITARLLNKETEQLMEIEKLRRKLEDTEKAMAKLIAEMNSDQYEAKKTHEKTTTNKENISNGHANVVETSGINADKTKHDHLAISNNNKLREGSNERTIASKPFDDYIPEPQSIYLEGILAHESQILVADSEIKQEKVYDAELNGSADEPAVVLSSKMTLSLINLDSISDKHANKTDIESPLADDIEIIGHDGN</sequence>
<organism evidence="11 12">
    <name type="scientific">Glossina fuscipes</name>
    <dbReference type="NCBI Taxonomy" id="7396"/>
    <lineage>
        <taxon>Eukaryota</taxon>
        <taxon>Metazoa</taxon>
        <taxon>Ecdysozoa</taxon>
        <taxon>Arthropoda</taxon>
        <taxon>Hexapoda</taxon>
        <taxon>Insecta</taxon>
        <taxon>Pterygota</taxon>
        <taxon>Neoptera</taxon>
        <taxon>Endopterygota</taxon>
        <taxon>Diptera</taxon>
        <taxon>Brachycera</taxon>
        <taxon>Muscomorpha</taxon>
        <taxon>Hippoboscoidea</taxon>
        <taxon>Glossinidae</taxon>
        <taxon>Glossina</taxon>
    </lineage>
</organism>
<accession>A0A9C6DYF7</accession>
<name>A0A9C6DYF7_9MUSC</name>
<feature type="transmembrane region" description="Helical" evidence="9">
    <location>
        <begin position="193"/>
        <end position="213"/>
    </location>
</feature>
<evidence type="ECO:0000256" key="9">
    <source>
        <dbReference type="SAM" id="Phobius"/>
    </source>
</evidence>
<dbReference type="Pfam" id="PF15361">
    <property type="entry name" value="RIC3"/>
    <property type="match status" value="1"/>
</dbReference>
<feature type="region of interest" description="Disordered" evidence="8">
    <location>
        <begin position="296"/>
        <end position="315"/>
    </location>
</feature>
<keyword evidence="7" id="KW-0175">Coiled coil</keyword>
<protein>
    <submittedName>
        <fullName evidence="12">Uncharacterized protein LOC119641587 isoform X5</fullName>
    </submittedName>
</protein>
<evidence type="ECO:0000313" key="12">
    <source>
        <dbReference type="RefSeq" id="XP_037896283.1"/>
    </source>
</evidence>
<dbReference type="PANTHER" id="PTHR21723:SF3">
    <property type="entry name" value="PROTEIN RIC-3"/>
    <property type="match status" value="1"/>
</dbReference>
<dbReference type="RefSeq" id="XP_037896283.1">
    <property type="nucleotide sequence ID" value="XM_038040355.1"/>
</dbReference>
<comment type="similarity">
    <text evidence="2">Belongs to the ric-3 family.</text>
</comment>
<evidence type="ECO:0000259" key="10">
    <source>
        <dbReference type="Pfam" id="PF15361"/>
    </source>
</evidence>